<feature type="compositionally biased region" description="Polar residues" evidence="2">
    <location>
        <begin position="639"/>
        <end position="649"/>
    </location>
</feature>
<protein>
    <recommendedName>
        <fullName evidence="3">Telomere length regulation protein conserved domain-containing protein</fullName>
    </recommendedName>
</protein>
<dbReference type="Gene3D" id="1.25.40.720">
    <property type="entry name" value="Telomere length regulation protein 2, C-terminal domain"/>
    <property type="match status" value="2"/>
</dbReference>
<evidence type="ECO:0000259" key="3">
    <source>
        <dbReference type="Pfam" id="PF10193"/>
    </source>
</evidence>
<dbReference type="EMBL" id="ML003143">
    <property type="protein sequence ID" value="RKP34592.1"/>
    <property type="molecule type" value="Genomic_DNA"/>
</dbReference>
<comment type="similarity">
    <text evidence="1">Belongs to the TEL2 family.</text>
</comment>
<feature type="region of interest" description="Disordered" evidence="2">
    <location>
        <begin position="620"/>
        <end position="660"/>
    </location>
</feature>
<accession>A0A4P9ZPR4</accession>
<dbReference type="PANTHER" id="PTHR15830">
    <property type="entry name" value="TELOMERE LENGTH REGULATION PROTEIN TEL2 FAMILY MEMBER"/>
    <property type="match status" value="1"/>
</dbReference>
<evidence type="ECO:0000313" key="4">
    <source>
        <dbReference type="EMBL" id="RKP34592.1"/>
    </source>
</evidence>
<dbReference type="GO" id="GO:0005829">
    <property type="term" value="C:cytosol"/>
    <property type="evidence" value="ECO:0007669"/>
    <property type="project" value="TreeGrafter"/>
</dbReference>
<dbReference type="GO" id="GO:0051083">
    <property type="term" value="P:'de novo' cotranslational protein folding"/>
    <property type="evidence" value="ECO:0007669"/>
    <property type="project" value="TreeGrafter"/>
</dbReference>
<dbReference type="PANTHER" id="PTHR15830:SF10">
    <property type="entry name" value="TELOMERE LENGTH REGULATION PROTEIN TEL2 HOMOLOG"/>
    <property type="match status" value="1"/>
</dbReference>
<dbReference type="Proteomes" id="UP000268162">
    <property type="component" value="Unassembled WGS sequence"/>
</dbReference>
<dbReference type="InterPro" id="IPR019337">
    <property type="entry name" value="Telomere_length_regulation_dom"/>
</dbReference>
<feature type="compositionally biased region" description="Polar residues" evidence="2">
    <location>
        <begin position="620"/>
        <end position="631"/>
    </location>
</feature>
<organism evidence="4 5">
    <name type="scientific">Dimargaris cristalligena</name>
    <dbReference type="NCBI Taxonomy" id="215637"/>
    <lineage>
        <taxon>Eukaryota</taxon>
        <taxon>Fungi</taxon>
        <taxon>Fungi incertae sedis</taxon>
        <taxon>Zoopagomycota</taxon>
        <taxon>Kickxellomycotina</taxon>
        <taxon>Dimargaritomycetes</taxon>
        <taxon>Dimargaritales</taxon>
        <taxon>Dimargaritaceae</taxon>
        <taxon>Dimargaris</taxon>
    </lineage>
</organism>
<reference evidence="5" key="1">
    <citation type="journal article" date="2018" name="Nat. Microbiol.">
        <title>Leveraging single-cell genomics to expand the fungal tree of life.</title>
        <authorList>
            <person name="Ahrendt S.R."/>
            <person name="Quandt C.A."/>
            <person name="Ciobanu D."/>
            <person name="Clum A."/>
            <person name="Salamov A."/>
            <person name="Andreopoulos B."/>
            <person name="Cheng J.F."/>
            <person name="Woyke T."/>
            <person name="Pelin A."/>
            <person name="Henrissat B."/>
            <person name="Reynolds N.K."/>
            <person name="Benny G.L."/>
            <person name="Smith M.E."/>
            <person name="James T.Y."/>
            <person name="Grigoriev I.V."/>
        </authorList>
    </citation>
    <scope>NUCLEOTIDE SEQUENCE [LARGE SCALE GENOMIC DNA]</scope>
    <source>
        <strain evidence="5">RSA 468</strain>
    </source>
</reference>
<feature type="region of interest" description="Disordered" evidence="2">
    <location>
        <begin position="1160"/>
        <end position="1193"/>
    </location>
</feature>
<dbReference type="STRING" id="215637.A0A4P9ZPR4"/>
<keyword evidence="5" id="KW-1185">Reference proteome</keyword>
<dbReference type="Pfam" id="PF10193">
    <property type="entry name" value="Telomere_reg-2"/>
    <property type="match status" value="1"/>
</dbReference>
<evidence type="ECO:0000256" key="2">
    <source>
        <dbReference type="SAM" id="MobiDB-lite"/>
    </source>
</evidence>
<feature type="domain" description="Telomere length regulation protein conserved" evidence="3">
    <location>
        <begin position="684"/>
        <end position="789"/>
    </location>
</feature>
<sequence>MDSSLRPQAVFRDQLRQFQSALQDPTATKGTILTTLRGPLAYFRPGPQNTNDGGSPFAHIDLRFRMYFILYYYTGFLQCILDQVPRRGWLAQLAPTEISQVWRPWFGINLYGGSESKTSPLPTSLVPGLEDGSCLAYVAVTRLQAIRALVAHLSARPPGDPANHATPTLTLGGDDPLPVSVSTSTSPSTNPTRIIHSATLEAIHELLLLHLTPNYLDALFEATQLLSQAELTHPRSYRASSSVPSVTTAQPCSPERQNQAIVSQWNLTITCLFGIPLRVANCMDRTAINRRLQAAPYYRDLNRQVFEWIIRLSSSVNQGPGAKADHEGQVSALQALMAKLGSTKQFRELAAACFTSIDEASESGPFVRFLAHLLGRLDLIHMERFLQALLDHVWHTHLKWCPANVSRCAWVLKQILAPLSTQPGGPLTEDDASNPSLLFDNKYQSRLIDWDEICSALIHSFILRGPVKTNLLKVLVSLVFTLAPNESIRDQSGDTLLNAVMDRWGNPTFLTDTPTETLKSTIEVFLLSISYTSSERLAKITRTPAMMHGIQRFLEYPVEDLRNLGLVVAESISKKIDPATNRLDFGMDGQDPTVRRLRELSTFQLESPVPPLIKAAGIRSSDQPSILQMESDQADDSRSVSSELTSTTVGEPLDSGLQPYPQMAPRRMIPHTTVVNPKKDSSNFIRDCLSYLEATDDPRRFGLGLETAQRCISQADPLDLEHLSTSLTLRLLGMQDHYRTENFAQKRHDALVEIMLRLPKLVVPIVINEFFERNYNLDQRNAMLAAIAHTSGRISDINYDQDKLKVQQTITQLQQTEERISSNSNPLQIVPSRPLASLLPNSTTATPGLGPGRVTRYSRRLELAKAHPTASSTSRRNPYLALAGPTFFFPLLGGVYSRTSYFNVAQDSPLIFEKFIRTLNALFYATGGAALHIVKMAREYWDFCRPLLLQAQRNLRVQAQANSNSKPTPGKTQGIATGLLSGPLGPGDGADLDDAHSHQVLDTLLWPESSGLLTADQWHTLLPLAMSFQTDASIYLALKTQARIQLFNRQLSHTPLSDPQIDLDWYLSDVRPQAQKWMDRLRFVDWQRLTFSTVAELFPCSMLLRPYSGVPAMVDQLMHIWDYVQGHNSQILLLSAAHTALFYDQVVRLLTEPLSSLYPPARTTTPTSSRSSTSAHSGHLSLSDHHPAVGSGSQSEEKHILNLWLTHLVAGAVADDSLSPGLATFLDRISVDDPNLGEYRWLAYLLAIEMAPQSTNANDVTWDHASDSDSDSDDLANSELFKQLAQFWLQPLTDGKDHVQWRLEECAQYYGFSRAARHLREWTQAVATTRGYSAFIHSDIREHCSTALFHINHIEVKPQQLGIPVDPEFLETHYPGLEFAYLE</sequence>
<name>A0A4P9ZPR4_9FUNG</name>
<gene>
    <name evidence="4" type="ORF">BJ085DRAFT_34826</name>
</gene>
<feature type="compositionally biased region" description="Low complexity" evidence="2">
    <location>
        <begin position="1160"/>
        <end position="1181"/>
    </location>
</feature>
<dbReference type="InterPro" id="IPR038528">
    <property type="entry name" value="TEL2_C_sf"/>
</dbReference>
<evidence type="ECO:0000256" key="1">
    <source>
        <dbReference type="ARBA" id="ARBA00006133"/>
    </source>
</evidence>
<proteinExistence type="inferred from homology"/>
<evidence type="ECO:0000313" key="5">
    <source>
        <dbReference type="Proteomes" id="UP000268162"/>
    </source>
</evidence>
<dbReference type="InterPro" id="IPR051970">
    <property type="entry name" value="TEL2_Regulation"/>
</dbReference>
<dbReference type="GO" id="GO:0042162">
    <property type="term" value="F:telomeric DNA binding"/>
    <property type="evidence" value="ECO:0007669"/>
    <property type="project" value="TreeGrafter"/>
</dbReference>
<dbReference type="GO" id="GO:0051879">
    <property type="term" value="F:Hsp90 protein binding"/>
    <property type="evidence" value="ECO:0007669"/>
    <property type="project" value="TreeGrafter"/>
</dbReference>